<sequence>MKEIQLPVFLLAEEPTKPIDRDVFIYSPHYQSLVLIIPEDEKTVLLNEEMRKKPRKTFYYQDEVFELIVIQNNILATGGILSPEISEEEFLNKAWKFWEEYVIWEDSNIDDSEISQLN</sequence>
<reference evidence="1 2" key="1">
    <citation type="journal article" date="2006" name="Int. J. Syst. Evol. Microbiol.">
        <title>Chryseobacterium piscium sp. nov., isolated from fish of the South Atlantic Ocean off South Africa.</title>
        <authorList>
            <person name="de Beer H."/>
            <person name="Hugo C.J."/>
            <person name="Jooste P.J."/>
            <person name="Vancanneyt M."/>
            <person name="Coenye T."/>
            <person name="Vandamme P."/>
        </authorList>
    </citation>
    <scope>NUCLEOTIDE SEQUENCE [LARGE SCALE GENOMIC DNA]</scope>
    <source>
        <strain evidence="1 2">CCUG 51923</strain>
    </source>
</reference>
<comment type="caution">
    <text evidence="1">The sequence shown here is derived from an EMBL/GenBank/DDBJ whole genome shotgun (WGS) entry which is preliminary data.</text>
</comment>
<organism evidence="1 2">
    <name type="scientific">Chryseobacterium piscium</name>
    <dbReference type="NCBI Taxonomy" id="333702"/>
    <lineage>
        <taxon>Bacteria</taxon>
        <taxon>Pseudomonadati</taxon>
        <taxon>Bacteroidota</taxon>
        <taxon>Flavobacteriia</taxon>
        <taxon>Flavobacteriales</taxon>
        <taxon>Weeksellaceae</taxon>
        <taxon>Chryseobacterium group</taxon>
        <taxon>Chryseobacterium</taxon>
    </lineage>
</organism>
<accession>A0A3D9BUG1</accession>
<name>A0A3D9BUG1_9FLAO</name>
<proteinExistence type="predicted"/>
<dbReference type="EMBL" id="QNVS01000003">
    <property type="protein sequence ID" value="REC57026.1"/>
    <property type="molecule type" value="Genomic_DNA"/>
</dbReference>
<evidence type="ECO:0000313" key="2">
    <source>
        <dbReference type="Proteomes" id="UP000256512"/>
    </source>
</evidence>
<dbReference type="RefSeq" id="WP_115948924.1">
    <property type="nucleotide sequence ID" value="NZ_QNVS01000003.1"/>
</dbReference>
<dbReference type="Proteomes" id="UP000256512">
    <property type="component" value="Unassembled WGS sequence"/>
</dbReference>
<keyword evidence="2" id="KW-1185">Reference proteome</keyword>
<protein>
    <submittedName>
        <fullName evidence="1">Uncharacterized protein</fullName>
    </submittedName>
</protein>
<gene>
    <name evidence="1" type="ORF">DRF62_02385</name>
</gene>
<evidence type="ECO:0000313" key="1">
    <source>
        <dbReference type="EMBL" id="REC57026.1"/>
    </source>
</evidence>
<dbReference type="AlphaFoldDB" id="A0A3D9BUG1"/>